<dbReference type="EMBL" id="CACVKT020001585">
    <property type="protein sequence ID" value="CAC5369328.1"/>
    <property type="molecule type" value="Genomic_DNA"/>
</dbReference>
<dbReference type="FunFam" id="1.10.340.70:FF:000001">
    <property type="entry name" value="Retrovirus-related Pol polyprotein from transposon gypsy-like Protein"/>
    <property type="match status" value="1"/>
</dbReference>
<dbReference type="InterPro" id="IPR012337">
    <property type="entry name" value="RNaseH-like_sf"/>
</dbReference>
<dbReference type="AlphaFoldDB" id="A0A6J8AJL5"/>
<dbReference type="PANTHER" id="PTHR37984:SF5">
    <property type="entry name" value="PROTEIN NYNRIN-LIKE"/>
    <property type="match status" value="1"/>
</dbReference>
<reference evidence="9 10" key="1">
    <citation type="submission" date="2020-06" db="EMBL/GenBank/DDBJ databases">
        <authorList>
            <person name="Li R."/>
            <person name="Bekaert M."/>
        </authorList>
    </citation>
    <scope>NUCLEOTIDE SEQUENCE [LARGE SCALE GENOMIC DNA]</scope>
    <source>
        <strain evidence="10">wild</strain>
    </source>
</reference>
<evidence type="ECO:0000256" key="5">
    <source>
        <dbReference type="ARBA" id="ARBA00022801"/>
    </source>
</evidence>
<dbReference type="SUPFAM" id="SSF56672">
    <property type="entry name" value="DNA/RNA polymerases"/>
    <property type="match status" value="1"/>
</dbReference>
<dbReference type="GO" id="GO:0004519">
    <property type="term" value="F:endonuclease activity"/>
    <property type="evidence" value="ECO:0007669"/>
    <property type="project" value="UniProtKB-KW"/>
</dbReference>
<evidence type="ECO:0000313" key="10">
    <source>
        <dbReference type="Proteomes" id="UP000507470"/>
    </source>
</evidence>
<dbReference type="Pfam" id="PF22938">
    <property type="entry name" value="Integrase_p58_C"/>
    <property type="match status" value="1"/>
</dbReference>
<dbReference type="FunFam" id="3.30.420.10:FF:000032">
    <property type="entry name" value="Retrovirus-related Pol polyprotein from transposon 297-like Protein"/>
    <property type="match status" value="1"/>
</dbReference>
<dbReference type="InterPro" id="IPR054465">
    <property type="entry name" value="Integrase_p58-like_C"/>
</dbReference>
<dbReference type="SUPFAM" id="SSF53098">
    <property type="entry name" value="Ribonuclease H-like"/>
    <property type="match status" value="1"/>
</dbReference>
<evidence type="ECO:0000256" key="4">
    <source>
        <dbReference type="ARBA" id="ARBA00022759"/>
    </source>
</evidence>
<dbReference type="GO" id="GO:0015074">
    <property type="term" value="P:DNA integration"/>
    <property type="evidence" value="ECO:0007669"/>
    <property type="project" value="InterPro"/>
</dbReference>
<feature type="region of interest" description="Disordered" evidence="7">
    <location>
        <begin position="954"/>
        <end position="981"/>
    </location>
</feature>
<dbReference type="GO" id="GO:0003964">
    <property type="term" value="F:RNA-directed DNA polymerase activity"/>
    <property type="evidence" value="ECO:0007669"/>
    <property type="project" value="UniProtKB-KW"/>
</dbReference>
<dbReference type="Gene3D" id="3.30.420.10">
    <property type="entry name" value="Ribonuclease H-like superfamily/Ribonuclease H"/>
    <property type="match status" value="1"/>
</dbReference>
<dbReference type="InterPro" id="IPR001584">
    <property type="entry name" value="Integrase_cat-core"/>
</dbReference>
<dbReference type="InterPro" id="IPR036397">
    <property type="entry name" value="RNaseH_sf"/>
</dbReference>
<sequence>MLIDTGSAVTLISKENYDELKCNKSKLIKVTSTLATADGEPLTVLGKLNCQLHWGNAFVIDTGKGRLCSPLVDVQLIREGSLDIRCARVHLAETVHIPAHCEMFVTGEIRGHFPSTKDGCLEPLDRFRGGEHVIIPKSLTDTTKTNIVFSIMNPTTNPKILKKNIQVATVHPVEQILSGQFGQKEKVSYGDKCRFEKRISSIRPEESPDLPSYLQPLVDNSSKKLTHDQRTALTTVIQKYADIFMEPDGILGQTNLFEHTIDTGDAKPIKLPPRRLPIHMREIAETEIEKIMRLSFGLSYPQRSIHFRHGRCAYGIGDVLSQVQDGEEKVIAYGSKTLSRSQMRYCTTYRELLAVVVFVKQFKHFLYRRHFLIRTDHFSLSWLKNFKEPEGMMPRWISALDTYDFDIKHRKGALHGNADALSRRPRRRCQRSTCLQCSANNNAGNCPVSVISQHDNTLNNSIQTEHVSDDSDVSTSVDFQESNWTQQWSATELKQYQHEDKTISSMLSLRQIHGKEKPHISTRDQDLGTLLKQWELLDVIDDILYRRYENSNGSSYQQLVAPKRIRGEILRLLHDCRTAGLFGRDKTLAKVRARFYWPGMTTDITRWCQTCLLCQQRKPGPGLGKSPMQHRNVYKPMECIAIDLMGPLPITDHSNEYIMVVSDYFTKWTEAYPLKEHCAQTVADKLVTEFISRFGAPCRIHTDQGREFESKLFASMCDLLEIEKTRTTPYHPQSDGMVERYNRTLQQILSMFVNENKDDWDSHLPYVTMAYRACTHESTKCSPNLLMLGREISLPIDILTGSNQDENFSFCPNLYIEWMRDAMQRAFDKVHENLQSSFHRQKKYYDCKLKHRHFEIGNKVLRWYPPKANKKLGLGWIGPYKISRKLSDITYEIEDCQNSKLKVVHVDHLKSLYIRDDTFDAPVQEEQLTEQTLDQSIWIDYTVDNITDIQDENVHKVETEPASPKYSSRGRQIKPPIKFSP</sequence>
<feature type="domain" description="Integrase catalytic" evidence="8">
    <location>
        <begin position="632"/>
        <end position="791"/>
    </location>
</feature>
<dbReference type="Gene3D" id="1.10.340.70">
    <property type="match status" value="1"/>
</dbReference>
<dbReference type="Pfam" id="PF17921">
    <property type="entry name" value="Integrase_H2C2"/>
    <property type="match status" value="1"/>
</dbReference>
<proteinExistence type="predicted"/>
<evidence type="ECO:0000256" key="2">
    <source>
        <dbReference type="ARBA" id="ARBA00022695"/>
    </source>
</evidence>
<keyword evidence="3" id="KW-0540">Nuclease</keyword>
<dbReference type="Gene3D" id="3.10.20.370">
    <property type="match status" value="1"/>
</dbReference>
<dbReference type="InterPro" id="IPR041588">
    <property type="entry name" value="Integrase_H2C2"/>
</dbReference>
<name>A0A6J8AJL5_MYTCO</name>
<keyword evidence="10" id="KW-1185">Reference proteome</keyword>
<dbReference type="Pfam" id="PF00665">
    <property type="entry name" value="rve"/>
    <property type="match status" value="1"/>
</dbReference>
<keyword evidence="1" id="KW-0808">Transferase</keyword>
<dbReference type="Pfam" id="PF17917">
    <property type="entry name" value="RT_RNaseH"/>
    <property type="match status" value="1"/>
</dbReference>
<dbReference type="InterPro" id="IPR043502">
    <property type="entry name" value="DNA/RNA_pol_sf"/>
</dbReference>
<dbReference type="InterPro" id="IPR050951">
    <property type="entry name" value="Retrovirus_Pol_polyprotein"/>
</dbReference>
<dbReference type="GO" id="GO:0016787">
    <property type="term" value="F:hydrolase activity"/>
    <property type="evidence" value="ECO:0007669"/>
    <property type="project" value="UniProtKB-KW"/>
</dbReference>
<evidence type="ECO:0000256" key="7">
    <source>
        <dbReference type="SAM" id="MobiDB-lite"/>
    </source>
</evidence>
<dbReference type="OrthoDB" id="6052309at2759"/>
<keyword evidence="4" id="KW-0255">Endonuclease</keyword>
<dbReference type="CDD" id="cd09274">
    <property type="entry name" value="RNase_HI_RT_Ty3"/>
    <property type="match status" value="1"/>
</dbReference>
<dbReference type="FunFam" id="3.10.20.370:FF:000001">
    <property type="entry name" value="Retrovirus-related Pol polyprotein from transposon 17.6-like protein"/>
    <property type="match status" value="1"/>
</dbReference>
<dbReference type="InterPro" id="IPR041373">
    <property type="entry name" value="RT_RNaseH"/>
</dbReference>
<evidence type="ECO:0000256" key="3">
    <source>
        <dbReference type="ARBA" id="ARBA00022722"/>
    </source>
</evidence>
<evidence type="ECO:0000256" key="6">
    <source>
        <dbReference type="ARBA" id="ARBA00022918"/>
    </source>
</evidence>
<dbReference type="PROSITE" id="PS50994">
    <property type="entry name" value="INTEGRASE"/>
    <property type="match status" value="1"/>
</dbReference>
<evidence type="ECO:0000259" key="8">
    <source>
        <dbReference type="PROSITE" id="PS50994"/>
    </source>
</evidence>
<evidence type="ECO:0000313" key="9">
    <source>
        <dbReference type="EMBL" id="CAC5369328.1"/>
    </source>
</evidence>
<organism evidence="9 10">
    <name type="scientific">Mytilus coruscus</name>
    <name type="common">Sea mussel</name>
    <dbReference type="NCBI Taxonomy" id="42192"/>
    <lineage>
        <taxon>Eukaryota</taxon>
        <taxon>Metazoa</taxon>
        <taxon>Spiralia</taxon>
        <taxon>Lophotrochozoa</taxon>
        <taxon>Mollusca</taxon>
        <taxon>Bivalvia</taxon>
        <taxon>Autobranchia</taxon>
        <taxon>Pteriomorphia</taxon>
        <taxon>Mytilida</taxon>
        <taxon>Mytiloidea</taxon>
        <taxon>Mytilidae</taxon>
        <taxon>Mytilinae</taxon>
        <taxon>Mytilus</taxon>
    </lineage>
</organism>
<keyword evidence="5" id="KW-0378">Hydrolase</keyword>
<dbReference type="PANTHER" id="PTHR37984">
    <property type="entry name" value="PROTEIN CBG26694"/>
    <property type="match status" value="1"/>
</dbReference>
<keyword evidence="6" id="KW-0695">RNA-directed DNA polymerase</keyword>
<dbReference type="Proteomes" id="UP000507470">
    <property type="component" value="Unassembled WGS sequence"/>
</dbReference>
<gene>
    <name evidence="9" type="ORF">MCOR_8552</name>
</gene>
<dbReference type="GO" id="GO:0003676">
    <property type="term" value="F:nucleic acid binding"/>
    <property type="evidence" value="ECO:0007669"/>
    <property type="project" value="InterPro"/>
</dbReference>
<accession>A0A6J8AJL5</accession>
<protein>
    <recommendedName>
        <fullName evidence="8">Integrase catalytic domain-containing protein</fullName>
    </recommendedName>
</protein>
<evidence type="ECO:0000256" key="1">
    <source>
        <dbReference type="ARBA" id="ARBA00022679"/>
    </source>
</evidence>
<keyword evidence="2" id="KW-0548">Nucleotidyltransferase</keyword>